<gene>
    <name evidence="1" type="ORF">S12H4_12355</name>
</gene>
<comment type="caution">
    <text evidence="1">The sequence shown here is derived from an EMBL/GenBank/DDBJ whole genome shotgun (WGS) entry which is preliminary data.</text>
</comment>
<dbReference type="AlphaFoldDB" id="X1TUQ3"/>
<organism evidence="1">
    <name type="scientific">marine sediment metagenome</name>
    <dbReference type="NCBI Taxonomy" id="412755"/>
    <lineage>
        <taxon>unclassified sequences</taxon>
        <taxon>metagenomes</taxon>
        <taxon>ecological metagenomes</taxon>
    </lineage>
</organism>
<feature type="non-terminal residue" evidence="1">
    <location>
        <position position="1"/>
    </location>
</feature>
<name>X1TUQ3_9ZZZZ</name>
<reference evidence="1" key="1">
    <citation type="journal article" date="2014" name="Front. Microbiol.">
        <title>High frequency of phylogenetically diverse reductive dehalogenase-homologous genes in deep subseafloor sedimentary metagenomes.</title>
        <authorList>
            <person name="Kawai M."/>
            <person name="Futagami T."/>
            <person name="Toyoda A."/>
            <person name="Takaki Y."/>
            <person name="Nishi S."/>
            <person name="Hori S."/>
            <person name="Arai W."/>
            <person name="Tsubouchi T."/>
            <person name="Morono Y."/>
            <person name="Uchiyama I."/>
            <person name="Ito T."/>
            <person name="Fujiyama A."/>
            <person name="Inagaki F."/>
            <person name="Takami H."/>
        </authorList>
    </citation>
    <scope>NUCLEOTIDE SEQUENCE</scope>
    <source>
        <strain evidence="1">Expedition CK06-06</strain>
    </source>
</reference>
<proteinExistence type="predicted"/>
<sequence length="56" mass="6579">KGRITDYSANIAIVEFESLQKSRYYVNDLMTIQYILGGCQFDPNIKRNLFKKTPIY</sequence>
<evidence type="ECO:0000313" key="1">
    <source>
        <dbReference type="EMBL" id="GAI83779.1"/>
    </source>
</evidence>
<protein>
    <submittedName>
        <fullName evidence="1">Uncharacterized protein</fullName>
    </submittedName>
</protein>
<accession>X1TUQ3</accession>
<dbReference type="EMBL" id="BARW01005837">
    <property type="protein sequence ID" value="GAI83779.1"/>
    <property type="molecule type" value="Genomic_DNA"/>
</dbReference>